<evidence type="ECO:0000313" key="1">
    <source>
        <dbReference type="EMBL" id="GAI68187.1"/>
    </source>
</evidence>
<accession>X1QI76</accession>
<name>X1QI76_9ZZZZ</name>
<proteinExistence type="predicted"/>
<protein>
    <submittedName>
        <fullName evidence="1">Uncharacterized protein</fullName>
    </submittedName>
</protein>
<feature type="non-terminal residue" evidence="1">
    <location>
        <position position="1"/>
    </location>
</feature>
<dbReference type="EMBL" id="BARV01045369">
    <property type="protein sequence ID" value="GAI68187.1"/>
    <property type="molecule type" value="Genomic_DNA"/>
</dbReference>
<comment type="caution">
    <text evidence="1">The sequence shown here is derived from an EMBL/GenBank/DDBJ whole genome shotgun (WGS) entry which is preliminary data.</text>
</comment>
<gene>
    <name evidence="1" type="ORF">S06H3_66506</name>
</gene>
<sequence length="37" mass="4079">AERAKIPPLSQNELAYPEVTAPLDWGKGHLVECMSLN</sequence>
<organism evidence="1">
    <name type="scientific">marine sediment metagenome</name>
    <dbReference type="NCBI Taxonomy" id="412755"/>
    <lineage>
        <taxon>unclassified sequences</taxon>
        <taxon>metagenomes</taxon>
        <taxon>ecological metagenomes</taxon>
    </lineage>
</organism>
<reference evidence="1" key="1">
    <citation type="journal article" date="2014" name="Front. Microbiol.">
        <title>High frequency of phylogenetically diverse reductive dehalogenase-homologous genes in deep subseafloor sedimentary metagenomes.</title>
        <authorList>
            <person name="Kawai M."/>
            <person name="Futagami T."/>
            <person name="Toyoda A."/>
            <person name="Takaki Y."/>
            <person name="Nishi S."/>
            <person name="Hori S."/>
            <person name="Arai W."/>
            <person name="Tsubouchi T."/>
            <person name="Morono Y."/>
            <person name="Uchiyama I."/>
            <person name="Ito T."/>
            <person name="Fujiyama A."/>
            <person name="Inagaki F."/>
            <person name="Takami H."/>
        </authorList>
    </citation>
    <scope>NUCLEOTIDE SEQUENCE</scope>
    <source>
        <strain evidence="1">Expedition CK06-06</strain>
    </source>
</reference>
<dbReference type="AlphaFoldDB" id="X1QI76"/>